<organism evidence="1 2">
    <name type="scientific">Pontibacillus litoralis JSM 072002</name>
    <dbReference type="NCBI Taxonomy" id="1385512"/>
    <lineage>
        <taxon>Bacteria</taxon>
        <taxon>Bacillati</taxon>
        <taxon>Bacillota</taxon>
        <taxon>Bacilli</taxon>
        <taxon>Bacillales</taxon>
        <taxon>Bacillaceae</taxon>
        <taxon>Pontibacillus</taxon>
    </lineage>
</organism>
<dbReference type="Proteomes" id="UP000030401">
    <property type="component" value="Unassembled WGS sequence"/>
</dbReference>
<evidence type="ECO:0008006" key="3">
    <source>
        <dbReference type="Google" id="ProtNLM"/>
    </source>
</evidence>
<dbReference type="InterPro" id="IPR032359">
    <property type="entry name" value="KwaB-like"/>
</dbReference>
<dbReference type="STRING" id="1385512.N784_12960"/>
<dbReference type="AlphaFoldDB" id="A0A0A5G4K1"/>
<evidence type="ECO:0000313" key="2">
    <source>
        <dbReference type="Proteomes" id="UP000030401"/>
    </source>
</evidence>
<accession>A0A0A5G4K1</accession>
<gene>
    <name evidence="1" type="ORF">N784_12960</name>
</gene>
<proteinExistence type="predicted"/>
<dbReference type="Pfam" id="PF16162">
    <property type="entry name" value="KwaB"/>
    <property type="match status" value="1"/>
</dbReference>
<sequence length="342" mass="40280">MVLNNKDNFVNKLSEIEVEELEKVDLSVFLVSKVSETDALYNVKREQLDLNLMQWVKKNIKKELNNLKYKDENGKQKFFVSEYNDELTKKDYIAKLDLNSDEALKNKKNKLVQSLNRCSTVEDNNVKFQVIKLTLHSESAYFIYYRGVKLSAMNKKSVKKMPTVRHRKHLTIQEDDVIEFGGKIELIILGDLLFVASPRTLEFTFDFDDNISRRKEENLQAITNMNFFDEESNISVFVEKSSHYMVSRRLAGIKEPTLKALESSFKERCEELKKIKEDMPSDKKEKESYVKKYEVLWPLFDHIDVIENKVRIDSEKSIEPLLYFFSDKIVESFLTKELREAF</sequence>
<dbReference type="eggNOG" id="ENOG5031XM8">
    <property type="taxonomic scope" value="Bacteria"/>
</dbReference>
<dbReference type="RefSeq" id="WP_036832973.1">
    <property type="nucleotide sequence ID" value="NZ_AVPG01000004.1"/>
</dbReference>
<reference evidence="1 2" key="1">
    <citation type="submission" date="2013-08" db="EMBL/GenBank/DDBJ databases">
        <authorList>
            <person name="Huang J."/>
            <person name="Wang G."/>
        </authorList>
    </citation>
    <scope>NUCLEOTIDE SEQUENCE [LARGE SCALE GENOMIC DNA]</scope>
    <source>
        <strain evidence="1 2">JSM 072002</strain>
    </source>
</reference>
<dbReference type="EMBL" id="AVPG01000004">
    <property type="protein sequence ID" value="KGX88031.1"/>
    <property type="molecule type" value="Genomic_DNA"/>
</dbReference>
<evidence type="ECO:0000313" key="1">
    <source>
        <dbReference type="EMBL" id="KGX88031.1"/>
    </source>
</evidence>
<protein>
    <recommendedName>
        <fullName evidence="3">DUF4868 domain-containing protein</fullName>
    </recommendedName>
</protein>
<name>A0A0A5G4K1_9BACI</name>
<comment type="caution">
    <text evidence="1">The sequence shown here is derived from an EMBL/GenBank/DDBJ whole genome shotgun (WGS) entry which is preliminary data.</text>
</comment>
<dbReference type="OrthoDB" id="2676243at2"/>
<keyword evidence="2" id="KW-1185">Reference proteome</keyword>